<name>A0A9W6VAL7_9PSEU</name>
<sequence length="301" mass="31988">MELRHLRYFTAVAETCHFSRAAERLRVAQPALSQAIRQLEADLGTPLFERTTRQVALTPAGEFFLAEARRILDSVDAGVRGVRRIADGRLGLVRLGLTGTAAYSHLPRIARALKQELPGIALEIHADLLTPAQCDRLRDGTLDLGLLRPPAVGDGIELRTLETERLSLALPAGHPLAAERIVPITRLKGEDFIMYAAPRSTVNEAVVRGCHAAGFVPHRAHTAQGTAVLLALVAAGLGLALVPAGVRAVPLAGVVFRDLLDTISIDLALAWRGDDRNPAVAAVVAAIEAGLLADDLAKGLA</sequence>
<dbReference type="InterPro" id="IPR000847">
    <property type="entry name" value="LysR_HTH_N"/>
</dbReference>
<proteinExistence type="inferred from homology"/>
<evidence type="ECO:0000256" key="4">
    <source>
        <dbReference type="ARBA" id="ARBA00023163"/>
    </source>
</evidence>
<keyword evidence="7" id="KW-1185">Reference proteome</keyword>
<dbReference type="Gene3D" id="1.10.10.10">
    <property type="entry name" value="Winged helix-like DNA-binding domain superfamily/Winged helix DNA-binding domain"/>
    <property type="match status" value="1"/>
</dbReference>
<protein>
    <submittedName>
        <fullName evidence="6">LysR family transcriptional regulator</fullName>
    </submittedName>
</protein>
<dbReference type="PROSITE" id="PS50931">
    <property type="entry name" value="HTH_LYSR"/>
    <property type="match status" value="1"/>
</dbReference>
<dbReference type="Pfam" id="PF00126">
    <property type="entry name" value="HTH_1"/>
    <property type="match status" value="1"/>
</dbReference>
<comment type="similarity">
    <text evidence="1">Belongs to the LysR transcriptional regulatory family.</text>
</comment>
<dbReference type="GO" id="GO:0003700">
    <property type="term" value="F:DNA-binding transcription factor activity"/>
    <property type="evidence" value="ECO:0007669"/>
    <property type="project" value="InterPro"/>
</dbReference>
<feature type="domain" description="HTH lysR-type" evidence="5">
    <location>
        <begin position="1"/>
        <end position="58"/>
    </location>
</feature>
<dbReference type="CDD" id="cd08414">
    <property type="entry name" value="PBP2_LTTR_aromatics_like"/>
    <property type="match status" value="1"/>
</dbReference>
<dbReference type="EMBL" id="BSTI01000001">
    <property type="protein sequence ID" value="GLY63923.1"/>
    <property type="molecule type" value="Genomic_DNA"/>
</dbReference>
<evidence type="ECO:0000313" key="7">
    <source>
        <dbReference type="Proteomes" id="UP001165136"/>
    </source>
</evidence>
<keyword evidence="2" id="KW-0805">Transcription regulation</keyword>
<evidence type="ECO:0000259" key="5">
    <source>
        <dbReference type="PROSITE" id="PS50931"/>
    </source>
</evidence>
<keyword evidence="4" id="KW-0804">Transcription</keyword>
<dbReference type="PANTHER" id="PTHR30346">
    <property type="entry name" value="TRANSCRIPTIONAL DUAL REGULATOR HCAR-RELATED"/>
    <property type="match status" value="1"/>
</dbReference>
<dbReference type="AlphaFoldDB" id="A0A9W6VAL7"/>
<dbReference type="SUPFAM" id="SSF46785">
    <property type="entry name" value="Winged helix' DNA-binding domain"/>
    <property type="match status" value="1"/>
</dbReference>
<dbReference type="InterPro" id="IPR005119">
    <property type="entry name" value="LysR_subst-bd"/>
</dbReference>
<dbReference type="GO" id="GO:0032993">
    <property type="term" value="C:protein-DNA complex"/>
    <property type="evidence" value="ECO:0007669"/>
    <property type="project" value="TreeGrafter"/>
</dbReference>
<organism evidence="6 7">
    <name type="scientific">Amycolatopsis taiwanensis</name>
    <dbReference type="NCBI Taxonomy" id="342230"/>
    <lineage>
        <taxon>Bacteria</taxon>
        <taxon>Bacillati</taxon>
        <taxon>Actinomycetota</taxon>
        <taxon>Actinomycetes</taxon>
        <taxon>Pseudonocardiales</taxon>
        <taxon>Pseudonocardiaceae</taxon>
        <taxon>Amycolatopsis</taxon>
    </lineage>
</organism>
<accession>A0A9W6VAL7</accession>
<dbReference type="InterPro" id="IPR036390">
    <property type="entry name" value="WH_DNA-bd_sf"/>
</dbReference>
<keyword evidence="3" id="KW-0238">DNA-binding</keyword>
<dbReference type="FunFam" id="1.10.10.10:FF:000001">
    <property type="entry name" value="LysR family transcriptional regulator"/>
    <property type="match status" value="1"/>
</dbReference>
<evidence type="ECO:0000313" key="6">
    <source>
        <dbReference type="EMBL" id="GLY63923.1"/>
    </source>
</evidence>
<dbReference type="PRINTS" id="PR00039">
    <property type="entry name" value="HTHLYSR"/>
</dbReference>
<comment type="caution">
    <text evidence="6">The sequence shown here is derived from an EMBL/GenBank/DDBJ whole genome shotgun (WGS) entry which is preliminary data.</text>
</comment>
<dbReference type="Pfam" id="PF03466">
    <property type="entry name" value="LysR_substrate"/>
    <property type="match status" value="1"/>
</dbReference>
<dbReference type="InterPro" id="IPR036388">
    <property type="entry name" value="WH-like_DNA-bd_sf"/>
</dbReference>
<dbReference type="PANTHER" id="PTHR30346:SF0">
    <property type="entry name" value="HCA OPERON TRANSCRIPTIONAL ACTIVATOR HCAR"/>
    <property type="match status" value="1"/>
</dbReference>
<evidence type="ECO:0000256" key="1">
    <source>
        <dbReference type="ARBA" id="ARBA00009437"/>
    </source>
</evidence>
<dbReference type="RefSeq" id="WP_027941291.1">
    <property type="nucleotide sequence ID" value="NZ_BSTI01000001.1"/>
</dbReference>
<evidence type="ECO:0000256" key="2">
    <source>
        <dbReference type="ARBA" id="ARBA00023015"/>
    </source>
</evidence>
<reference evidence="6" key="1">
    <citation type="submission" date="2023-03" db="EMBL/GenBank/DDBJ databases">
        <title>Amycolatopsis taiwanensis NBRC 103393.</title>
        <authorList>
            <person name="Ichikawa N."/>
            <person name="Sato H."/>
            <person name="Tonouchi N."/>
        </authorList>
    </citation>
    <scope>NUCLEOTIDE SEQUENCE</scope>
    <source>
        <strain evidence="6">NBRC 103393</strain>
    </source>
</reference>
<dbReference type="GO" id="GO:0003677">
    <property type="term" value="F:DNA binding"/>
    <property type="evidence" value="ECO:0007669"/>
    <property type="project" value="UniProtKB-KW"/>
</dbReference>
<dbReference type="SUPFAM" id="SSF53850">
    <property type="entry name" value="Periplasmic binding protein-like II"/>
    <property type="match status" value="1"/>
</dbReference>
<dbReference type="Gene3D" id="3.40.190.10">
    <property type="entry name" value="Periplasmic binding protein-like II"/>
    <property type="match status" value="2"/>
</dbReference>
<gene>
    <name evidence="6" type="ORF">Atai01_05420</name>
</gene>
<evidence type="ECO:0000256" key="3">
    <source>
        <dbReference type="ARBA" id="ARBA00023125"/>
    </source>
</evidence>
<dbReference type="Proteomes" id="UP001165136">
    <property type="component" value="Unassembled WGS sequence"/>
</dbReference>